<gene>
    <name evidence="2" type="ORF">HCA46_00895</name>
    <name evidence="3" type="ORF">HCB35_11185</name>
</gene>
<proteinExistence type="predicted"/>
<dbReference type="Proteomes" id="UP000553016">
    <property type="component" value="Unassembled WGS sequence"/>
</dbReference>
<dbReference type="RefSeq" id="WP_185486942.1">
    <property type="nucleotide sequence ID" value="NZ_JAARMW010000001.1"/>
</dbReference>
<evidence type="ECO:0000256" key="1">
    <source>
        <dbReference type="SAM" id="MobiDB-lite"/>
    </source>
</evidence>
<comment type="caution">
    <text evidence="2">The sequence shown here is derived from an EMBL/GenBank/DDBJ whole genome shotgun (WGS) entry which is preliminary data.</text>
</comment>
<dbReference type="Proteomes" id="UP000547643">
    <property type="component" value="Unassembled WGS sequence"/>
</dbReference>
<evidence type="ECO:0000313" key="4">
    <source>
        <dbReference type="Proteomes" id="UP000547643"/>
    </source>
</evidence>
<feature type="compositionally biased region" description="Basic and acidic residues" evidence="1">
    <location>
        <begin position="1"/>
        <end position="12"/>
    </location>
</feature>
<dbReference type="AlphaFoldDB" id="A0A7X0XMY1"/>
<protein>
    <submittedName>
        <fullName evidence="2">Uncharacterized protein</fullName>
    </submittedName>
</protein>
<name>A0A7X0XMY1_9LIST</name>
<evidence type="ECO:0000313" key="3">
    <source>
        <dbReference type="EMBL" id="MBC2241027.1"/>
    </source>
</evidence>
<dbReference type="EMBL" id="JAARUV010000001">
    <property type="protein sequence ID" value="MBC1777376.1"/>
    <property type="molecule type" value="Genomic_DNA"/>
</dbReference>
<sequence length="49" mass="5657">MMYVDIKNESQKQRTSVAGKVQAPTLNERLKRIVEKPQVKESLRKLASE</sequence>
<dbReference type="EMBL" id="JAARZA010000004">
    <property type="protein sequence ID" value="MBC2241027.1"/>
    <property type="molecule type" value="Genomic_DNA"/>
</dbReference>
<reference evidence="4 5" key="1">
    <citation type="submission" date="2020-03" db="EMBL/GenBank/DDBJ databases">
        <title>Soil Listeria distribution.</title>
        <authorList>
            <person name="Liao J."/>
            <person name="Wiedmann M."/>
        </authorList>
    </citation>
    <scope>NUCLEOTIDE SEQUENCE [LARGE SCALE GENOMIC DNA]</scope>
    <source>
        <strain evidence="3 5">FSL L7-0149</strain>
        <strain evidence="2 4">FSL L7-1017</strain>
    </source>
</reference>
<evidence type="ECO:0000313" key="2">
    <source>
        <dbReference type="EMBL" id="MBC1777376.1"/>
    </source>
</evidence>
<organism evidence="2 4">
    <name type="scientific">Listeria booriae</name>
    <dbReference type="NCBI Taxonomy" id="1552123"/>
    <lineage>
        <taxon>Bacteria</taxon>
        <taxon>Bacillati</taxon>
        <taxon>Bacillota</taxon>
        <taxon>Bacilli</taxon>
        <taxon>Bacillales</taxon>
        <taxon>Listeriaceae</taxon>
        <taxon>Listeria</taxon>
    </lineage>
</organism>
<accession>A0A7X0XMY1</accession>
<feature type="region of interest" description="Disordered" evidence="1">
    <location>
        <begin position="1"/>
        <end position="20"/>
    </location>
</feature>
<evidence type="ECO:0000313" key="5">
    <source>
        <dbReference type="Proteomes" id="UP000553016"/>
    </source>
</evidence>